<dbReference type="GO" id="GO:0045087">
    <property type="term" value="P:innate immune response"/>
    <property type="evidence" value="ECO:0007669"/>
    <property type="project" value="UniProtKB-KW"/>
</dbReference>
<evidence type="ECO:0000256" key="8">
    <source>
        <dbReference type="ARBA" id="ARBA00023022"/>
    </source>
</evidence>
<evidence type="ECO:0000313" key="13">
    <source>
        <dbReference type="Proteomes" id="UP000682733"/>
    </source>
</evidence>
<protein>
    <recommendedName>
        <fullName evidence="10">Reelin domain-containing protein</fullName>
    </recommendedName>
</protein>
<evidence type="ECO:0000313" key="12">
    <source>
        <dbReference type="EMBL" id="CAF3648448.1"/>
    </source>
</evidence>
<proteinExistence type="inferred from homology"/>
<name>A0A8S2HI50_9BILA</name>
<dbReference type="PANTHER" id="PTHR45828:SF9">
    <property type="entry name" value="CELL WALL INTEGRITY AND STRESS RESPONSE COMPONENT 4-LIKE-RELATED"/>
    <property type="match status" value="1"/>
</dbReference>
<feature type="signal peptide" evidence="9">
    <location>
        <begin position="1"/>
        <end position="18"/>
    </location>
</feature>
<evidence type="ECO:0000256" key="7">
    <source>
        <dbReference type="ARBA" id="ARBA00022859"/>
    </source>
</evidence>
<keyword evidence="3" id="KW-0964">Secreted</keyword>
<dbReference type="InterPro" id="IPR051237">
    <property type="entry name" value="Ferric-chelate_Red/DefProt"/>
</dbReference>
<evidence type="ECO:0000256" key="2">
    <source>
        <dbReference type="ARBA" id="ARBA00008501"/>
    </source>
</evidence>
<evidence type="ECO:0000256" key="6">
    <source>
        <dbReference type="ARBA" id="ARBA00022729"/>
    </source>
</evidence>
<dbReference type="CDD" id="cd08544">
    <property type="entry name" value="Reeler"/>
    <property type="match status" value="1"/>
</dbReference>
<comment type="subcellular location">
    <subcellularLocation>
        <location evidence="1">Secreted</location>
    </subcellularLocation>
</comment>
<keyword evidence="4" id="KW-0929">Antimicrobial</keyword>
<dbReference type="PANTHER" id="PTHR45828">
    <property type="entry name" value="CYTOCHROME B561/FERRIC REDUCTASE TRANSMEMBRANE"/>
    <property type="match status" value="1"/>
</dbReference>
<evidence type="ECO:0000313" key="11">
    <source>
        <dbReference type="EMBL" id="CAF0863696.1"/>
    </source>
</evidence>
<keyword evidence="5" id="KW-0399">Innate immunity</keyword>
<organism evidence="12 13">
    <name type="scientific">Didymodactylos carnosus</name>
    <dbReference type="NCBI Taxonomy" id="1234261"/>
    <lineage>
        <taxon>Eukaryota</taxon>
        <taxon>Metazoa</taxon>
        <taxon>Spiralia</taxon>
        <taxon>Gnathifera</taxon>
        <taxon>Rotifera</taxon>
        <taxon>Eurotatoria</taxon>
        <taxon>Bdelloidea</taxon>
        <taxon>Philodinida</taxon>
        <taxon>Philodinidae</taxon>
        <taxon>Didymodactylos</taxon>
    </lineage>
</organism>
<dbReference type="GO" id="GO:0016020">
    <property type="term" value="C:membrane"/>
    <property type="evidence" value="ECO:0007669"/>
    <property type="project" value="TreeGrafter"/>
</dbReference>
<accession>A0A8S2HI50</accession>
<dbReference type="GO" id="GO:0005576">
    <property type="term" value="C:extracellular region"/>
    <property type="evidence" value="ECO:0007669"/>
    <property type="project" value="UniProtKB-SubCell"/>
</dbReference>
<feature type="non-terminal residue" evidence="12">
    <location>
        <position position="1"/>
    </location>
</feature>
<dbReference type="EMBL" id="CAJNOK010002524">
    <property type="protein sequence ID" value="CAF0863696.1"/>
    <property type="molecule type" value="Genomic_DNA"/>
</dbReference>
<evidence type="ECO:0000256" key="9">
    <source>
        <dbReference type="SAM" id="SignalP"/>
    </source>
</evidence>
<evidence type="ECO:0000256" key="1">
    <source>
        <dbReference type="ARBA" id="ARBA00004613"/>
    </source>
</evidence>
<keyword evidence="6 9" id="KW-0732">Signal</keyword>
<evidence type="ECO:0000256" key="5">
    <source>
        <dbReference type="ARBA" id="ARBA00022588"/>
    </source>
</evidence>
<dbReference type="AlphaFoldDB" id="A0A8S2HI50"/>
<dbReference type="PROSITE" id="PS51019">
    <property type="entry name" value="REELIN"/>
    <property type="match status" value="1"/>
</dbReference>
<sequence>MLNLIFLIFQSNLPNVETLPGGAPSSACDSMTPEHGVPSTTCTNSYIIEPEHSSYDPSDSILVTVRGKSSSDRFQGILMMARDLENNVIGTWDVTNTAVKTVTCGKGGGITHTSSDDKVSISAIWHSPNSSAGVILI</sequence>
<feature type="chain" id="PRO_5035646890" description="Reelin domain-containing protein" evidence="9">
    <location>
        <begin position="19"/>
        <end position="137"/>
    </location>
</feature>
<dbReference type="Gene3D" id="2.60.40.4060">
    <property type="entry name" value="Reeler domain"/>
    <property type="match status" value="1"/>
</dbReference>
<dbReference type="Proteomes" id="UP000677228">
    <property type="component" value="Unassembled WGS sequence"/>
</dbReference>
<dbReference type="InterPro" id="IPR042307">
    <property type="entry name" value="Reeler_sf"/>
</dbReference>
<dbReference type="Proteomes" id="UP000682733">
    <property type="component" value="Unassembled WGS sequence"/>
</dbReference>
<dbReference type="InterPro" id="IPR002861">
    <property type="entry name" value="Reeler_dom"/>
</dbReference>
<reference evidence="12" key="1">
    <citation type="submission" date="2021-02" db="EMBL/GenBank/DDBJ databases">
        <authorList>
            <person name="Nowell W R."/>
        </authorList>
    </citation>
    <scope>NUCLEOTIDE SEQUENCE</scope>
</reference>
<gene>
    <name evidence="11" type="ORF">OVA965_LOCUS7763</name>
    <name evidence="12" type="ORF">TMI583_LOCUS7758</name>
</gene>
<keyword evidence="8" id="KW-0044">Antibiotic</keyword>
<evidence type="ECO:0000259" key="10">
    <source>
        <dbReference type="PROSITE" id="PS51019"/>
    </source>
</evidence>
<keyword evidence="7" id="KW-0391">Immunity</keyword>
<evidence type="ECO:0000256" key="4">
    <source>
        <dbReference type="ARBA" id="ARBA00022529"/>
    </source>
</evidence>
<evidence type="ECO:0000256" key="3">
    <source>
        <dbReference type="ARBA" id="ARBA00022525"/>
    </source>
</evidence>
<dbReference type="EMBL" id="CAJOBA010002524">
    <property type="protein sequence ID" value="CAF3648448.1"/>
    <property type="molecule type" value="Genomic_DNA"/>
</dbReference>
<feature type="domain" description="Reelin" evidence="10">
    <location>
        <begin position="9"/>
        <end position="137"/>
    </location>
</feature>
<dbReference type="Pfam" id="PF02014">
    <property type="entry name" value="Reeler"/>
    <property type="match status" value="1"/>
</dbReference>
<comment type="similarity">
    <text evidence="2">Belongs to the insect defense protein family.</text>
</comment>
<dbReference type="GO" id="GO:0042742">
    <property type="term" value="P:defense response to bacterium"/>
    <property type="evidence" value="ECO:0007669"/>
    <property type="project" value="UniProtKB-KW"/>
</dbReference>
<comment type="caution">
    <text evidence="12">The sequence shown here is derived from an EMBL/GenBank/DDBJ whole genome shotgun (WGS) entry which is preliminary data.</text>
</comment>